<reference evidence="1 2" key="1">
    <citation type="submission" date="2016-11" db="EMBL/GenBank/DDBJ databases">
        <authorList>
            <person name="Jaros S."/>
            <person name="Januszkiewicz K."/>
            <person name="Wedrychowicz H."/>
        </authorList>
    </citation>
    <scope>NUCLEOTIDE SEQUENCE [LARGE SCALE GENOMIC DNA]</scope>
    <source>
        <strain evidence="1 2">DSM 46144</strain>
    </source>
</reference>
<dbReference type="Proteomes" id="UP000184440">
    <property type="component" value="Unassembled WGS sequence"/>
</dbReference>
<evidence type="ECO:0000313" key="1">
    <source>
        <dbReference type="EMBL" id="SHN20565.1"/>
    </source>
</evidence>
<name>A0A1M7PSW9_9ACTN</name>
<sequence length="97" mass="10618">MPRLLSRLLDRIADVLVGPPRGLSARAQLSLRLAEEPPPASAIRRTNKQLQEHGLTGRALATTAACAKCGTRDRPLAIRRLTRNLAEWRCDAPECAP</sequence>
<protein>
    <submittedName>
        <fullName evidence="1">Uncharacterized protein</fullName>
    </submittedName>
</protein>
<organism evidence="1 2">
    <name type="scientific">Cryptosporangium aurantiacum</name>
    <dbReference type="NCBI Taxonomy" id="134849"/>
    <lineage>
        <taxon>Bacteria</taxon>
        <taxon>Bacillati</taxon>
        <taxon>Actinomycetota</taxon>
        <taxon>Actinomycetes</taxon>
        <taxon>Cryptosporangiales</taxon>
        <taxon>Cryptosporangiaceae</taxon>
        <taxon>Cryptosporangium</taxon>
    </lineage>
</organism>
<accession>A0A1M7PSW9</accession>
<dbReference type="STRING" id="134849.SAMN05443668_103652"/>
<dbReference type="EMBL" id="FRCS01000003">
    <property type="protein sequence ID" value="SHN20565.1"/>
    <property type="molecule type" value="Genomic_DNA"/>
</dbReference>
<keyword evidence="2" id="KW-1185">Reference proteome</keyword>
<proteinExistence type="predicted"/>
<evidence type="ECO:0000313" key="2">
    <source>
        <dbReference type="Proteomes" id="UP000184440"/>
    </source>
</evidence>
<dbReference type="AlphaFoldDB" id="A0A1M7PSW9"/>
<dbReference type="RefSeq" id="WP_073256906.1">
    <property type="nucleotide sequence ID" value="NZ_FRCS01000003.1"/>
</dbReference>
<gene>
    <name evidence="1" type="ORF">SAMN05443668_103652</name>
</gene>